<dbReference type="PROSITE" id="PS50883">
    <property type="entry name" value="EAL"/>
    <property type="match status" value="1"/>
</dbReference>
<dbReference type="CDD" id="cd18773">
    <property type="entry name" value="PDC1_HK_sensor"/>
    <property type="match status" value="1"/>
</dbReference>
<evidence type="ECO:0000256" key="1">
    <source>
        <dbReference type="ARBA" id="ARBA00004651"/>
    </source>
</evidence>
<evidence type="ECO:0000256" key="6">
    <source>
        <dbReference type="SAM" id="Phobius"/>
    </source>
</evidence>
<evidence type="ECO:0000256" key="5">
    <source>
        <dbReference type="ARBA" id="ARBA00023136"/>
    </source>
</evidence>
<dbReference type="InterPro" id="IPR043128">
    <property type="entry name" value="Rev_trsase/Diguanyl_cyclase"/>
</dbReference>
<feature type="domain" description="GGDEF" evidence="8">
    <location>
        <begin position="360"/>
        <end position="491"/>
    </location>
</feature>
<dbReference type="Gene3D" id="3.20.20.450">
    <property type="entry name" value="EAL domain"/>
    <property type="match status" value="1"/>
</dbReference>
<dbReference type="SUPFAM" id="SSF141868">
    <property type="entry name" value="EAL domain-like"/>
    <property type="match status" value="1"/>
</dbReference>
<dbReference type="EMBL" id="QVLX01000003">
    <property type="protein sequence ID" value="RGE87782.1"/>
    <property type="molecule type" value="Genomic_DNA"/>
</dbReference>
<dbReference type="GO" id="GO:0071111">
    <property type="term" value="F:cyclic-guanylate-specific phosphodiesterase activity"/>
    <property type="evidence" value="ECO:0007669"/>
    <property type="project" value="InterPro"/>
</dbReference>
<dbReference type="NCBIfam" id="TIGR00254">
    <property type="entry name" value="GGDEF"/>
    <property type="match status" value="1"/>
</dbReference>
<dbReference type="InterPro" id="IPR029787">
    <property type="entry name" value="Nucleotide_cyclase"/>
</dbReference>
<dbReference type="AlphaFoldDB" id="A0A3E3K335"/>
<dbReference type="OrthoDB" id="9805474at2"/>
<evidence type="ECO:0000256" key="3">
    <source>
        <dbReference type="ARBA" id="ARBA00022692"/>
    </source>
</evidence>
<evidence type="ECO:0000259" key="8">
    <source>
        <dbReference type="PROSITE" id="PS50887"/>
    </source>
</evidence>
<keyword evidence="4 6" id="KW-1133">Transmembrane helix</keyword>
<dbReference type="PROSITE" id="PS50887">
    <property type="entry name" value="GGDEF"/>
    <property type="match status" value="1"/>
</dbReference>
<dbReference type="CDD" id="cd01949">
    <property type="entry name" value="GGDEF"/>
    <property type="match status" value="1"/>
</dbReference>
<dbReference type="InterPro" id="IPR000160">
    <property type="entry name" value="GGDEF_dom"/>
</dbReference>
<feature type="domain" description="EAL" evidence="7">
    <location>
        <begin position="500"/>
        <end position="756"/>
    </location>
</feature>
<dbReference type="GO" id="GO:0005886">
    <property type="term" value="C:plasma membrane"/>
    <property type="evidence" value="ECO:0007669"/>
    <property type="project" value="UniProtKB-SubCell"/>
</dbReference>
<gene>
    <name evidence="9" type="ORF">DW016_06585</name>
</gene>
<dbReference type="InterPro" id="IPR033479">
    <property type="entry name" value="dCache_1"/>
</dbReference>
<dbReference type="PANTHER" id="PTHR33121">
    <property type="entry name" value="CYCLIC DI-GMP PHOSPHODIESTERASE PDEF"/>
    <property type="match status" value="1"/>
</dbReference>
<name>A0A3E3K335_9FIRM</name>
<evidence type="ECO:0000256" key="4">
    <source>
        <dbReference type="ARBA" id="ARBA00022989"/>
    </source>
</evidence>
<dbReference type="Pfam" id="PF00563">
    <property type="entry name" value="EAL"/>
    <property type="match status" value="1"/>
</dbReference>
<evidence type="ECO:0000256" key="2">
    <source>
        <dbReference type="ARBA" id="ARBA00022475"/>
    </source>
</evidence>
<comment type="subcellular location">
    <subcellularLocation>
        <location evidence="1">Cell membrane</location>
        <topology evidence="1">Multi-pass membrane protein</topology>
    </subcellularLocation>
</comment>
<dbReference type="Gene3D" id="3.30.450.20">
    <property type="entry name" value="PAS domain"/>
    <property type="match status" value="2"/>
</dbReference>
<dbReference type="InterPro" id="IPR050706">
    <property type="entry name" value="Cyclic-di-GMP_PDE-like"/>
</dbReference>
<dbReference type="CDD" id="cd01948">
    <property type="entry name" value="EAL"/>
    <property type="match status" value="1"/>
</dbReference>
<evidence type="ECO:0000313" key="10">
    <source>
        <dbReference type="Proteomes" id="UP000261080"/>
    </source>
</evidence>
<proteinExistence type="predicted"/>
<dbReference type="PANTHER" id="PTHR33121:SF70">
    <property type="entry name" value="SIGNALING PROTEIN YKOW"/>
    <property type="match status" value="1"/>
</dbReference>
<keyword evidence="2" id="KW-1003">Cell membrane</keyword>
<reference evidence="9 10" key="1">
    <citation type="submission" date="2018-08" db="EMBL/GenBank/DDBJ databases">
        <title>A genome reference for cultivated species of the human gut microbiota.</title>
        <authorList>
            <person name="Zou Y."/>
            <person name="Xue W."/>
            <person name="Luo G."/>
        </authorList>
    </citation>
    <scope>NUCLEOTIDE SEQUENCE [LARGE SCALE GENOMIC DNA]</scope>
    <source>
        <strain evidence="9 10">AF37-2AT</strain>
    </source>
</reference>
<dbReference type="InterPro" id="IPR035919">
    <property type="entry name" value="EAL_sf"/>
</dbReference>
<dbReference type="Pfam" id="PF00990">
    <property type="entry name" value="GGDEF"/>
    <property type="match status" value="1"/>
</dbReference>
<keyword evidence="10" id="KW-1185">Reference proteome</keyword>
<dbReference type="Proteomes" id="UP000261080">
    <property type="component" value="Unassembled WGS sequence"/>
</dbReference>
<accession>A0A3E3K335</accession>
<comment type="caution">
    <text evidence="9">The sequence shown here is derived from an EMBL/GenBank/DDBJ whole genome shotgun (WGS) entry which is preliminary data.</text>
</comment>
<feature type="transmembrane region" description="Helical" evidence="6">
    <location>
        <begin position="303"/>
        <end position="323"/>
    </location>
</feature>
<dbReference type="RefSeq" id="WP_117493448.1">
    <property type="nucleotide sequence ID" value="NZ_DBGDOX010000019.1"/>
</dbReference>
<dbReference type="SMART" id="SM00267">
    <property type="entry name" value="GGDEF"/>
    <property type="match status" value="1"/>
</dbReference>
<dbReference type="SUPFAM" id="SSF55073">
    <property type="entry name" value="Nucleotide cyclase"/>
    <property type="match status" value="1"/>
</dbReference>
<keyword evidence="5 6" id="KW-0472">Membrane</keyword>
<sequence>MMSEKQLIRKLRKITAVMIGIGVILLVGSGLLNASLGRVQKRTMTRQMMSEAEEYQAGVLRKVNSDLQTLQTLASFFKFSNTIDKIDAEAFAKGLYESNNHNSFIRMGYFTRNGEGIRVTANQNIERDLRVENLETYFQEVIEQAWQGESGVSKMYYDDSMKKQVFGYAVPVYDGDEIVGALCATDGVSAFQEILDDKTTMNGHGHIHMIGKEGKFLIRTGENLVDKKVSNIFEGDYITEKEQKKIKTAMDADKGVFSEFVYDGTTYKIYLEPVGMNGWYLFCVDTMHGLNAPVYQMLQVTRVVFITLLVMNSFLIFYVYTMLRKNNKHLIRLAYYDPLTGAYNAARFIQEMTTVTQESGEYSVGVLNIHQFKFINEIFGRAQADMLLCYIRQVLERNIRPGEYFCRDTGDFFWIMLLDQDEEVIKKRIYMMMKEISAFSLGQHHNYQIRLYCGVAVRRDDSSAEMMMTHAMFALQTAKGSDRNNVWVYDVELHEQEILQNYIESHMYQALRDKEFRMFLQPKFDVRTGRIGGAEALVRWFTEEGKMIYPNQFIPLFESNGFCARLDMYMVEQVCRQIRKWTDDGIEPIPISVNQSKLLFYEEDYIENLCGILEKYHIKSELITLEILEGLAVGNMEELNRKIDLLKEKGFRISMDDFGSGYSSFNILGRIHIDELKMDRVFLSAITGEEGKRQEIIMAQVVDLAKRLQISTVAEGVETEQNEALIRRLGCDYGQGFYYSRPVSTVEFDEKYMKIKRGSAANE</sequence>
<keyword evidence="3 6" id="KW-0812">Transmembrane</keyword>
<protein>
    <submittedName>
        <fullName evidence="9">EAL domain-containing protein</fullName>
    </submittedName>
</protein>
<dbReference type="Gene3D" id="3.30.70.270">
    <property type="match status" value="1"/>
</dbReference>
<dbReference type="Pfam" id="PF02743">
    <property type="entry name" value="dCache_1"/>
    <property type="match status" value="1"/>
</dbReference>
<dbReference type="SMART" id="SM00052">
    <property type="entry name" value="EAL"/>
    <property type="match status" value="1"/>
</dbReference>
<evidence type="ECO:0000259" key="7">
    <source>
        <dbReference type="PROSITE" id="PS50883"/>
    </source>
</evidence>
<evidence type="ECO:0000313" key="9">
    <source>
        <dbReference type="EMBL" id="RGE87782.1"/>
    </source>
</evidence>
<organism evidence="9 10">
    <name type="scientific">Sellimonas intestinalis</name>
    <dbReference type="NCBI Taxonomy" id="1653434"/>
    <lineage>
        <taxon>Bacteria</taxon>
        <taxon>Bacillati</taxon>
        <taxon>Bacillota</taxon>
        <taxon>Clostridia</taxon>
        <taxon>Lachnospirales</taxon>
        <taxon>Lachnospiraceae</taxon>
        <taxon>Sellimonas</taxon>
    </lineage>
</organism>
<dbReference type="InterPro" id="IPR001633">
    <property type="entry name" value="EAL_dom"/>
</dbReference>